<dbReference type="GO" id="GO:0008199">
    <property type="term" value="F:ferric iron binding"/>
    <property type="evidence" value="ECO:0007669"/>
    <property type="project" value="InterPro"/>
</dbReference>
<dbReference type="STRING" id="559298.A0A179UTG4"/>
<evidence type="ECO:0000256" key="5">
    <source>
        <dbReference type="ARBA" id="ARBA00023002"/>
    </source>
</evidence>
<proteinExistence type="inferred from homology"/>
<name>A0A179UTG4_BLAGS</name>
<dbReference type="RefSeq" id="XP_002623811.1">
    <property type="nucleotide sequence ID" value="XM_002623765.2"/>
</dbReference>
<dbReference type="GO" id="GO:0018576">
    <property type="term" value="F:catechol 1,2-dioxygenase activity"/>
    <property type="evidence" value="ECO:0007669"/>
    <property type="project" value="InterPro"/>
</dbReference>
<comment type="similarity">
    <text evidence="2">Belongs to the intradiol ring-cleavage dioxygenase family.</text>
</comment>
<keyword evidence="5" id="KW-0560">Oxidoreductase</keyword>
<feature type="domain" description="Catechol dioxygenase N-terminal" evidence="9">
    <location>
        <begin position="45"/>
        <end position="112"/>
    </location>
</feature>
<organism evidence="10 11">
    <name type="scientific">Blastomyces gilchristii (strain SLH14081)</name>
    <name type="common">Blastomyces dermatitidis</name>
    <dbReference type="NCBI Taxonomy" id="559298"/>
    <lineage>
        <taxon>Eukaryota</taxon>
        <taxon>Fungi</taxon>
        <taxon>Dikarya</taxon>
        <taxon>Ascomycota</taxon>
        <taxon>Pezizomycotina</taxon>
        <taxon>Eurotiomycetes</taxon>
        <taxon>Eurotiomycetidae</taxon>
        <taxon>Onygenales</taxon>
        <taxon>Ajellomycetaceae</taxon>
        <taxon>Blastomyces</taxon>
    </lineage>
</organism>
<feature type="region of interest" description="Disordered" evidence="7">
    <location>
        <begin position="1"/>
        <end position="21"/>
    </location>
</feature>
<evidence type="ECO:0000256" key="3">
    <source>
        <dbReference type="ARBA" id="ARBA00022723"/>
    </source>
</evidence>
<reference evidence="11" key="1">
    <citation type="journal article" date="2015" name="PLoS Genet.">
        <title>The dynamic genome and transcriptome of the human fungal pathogen Blastomyces and close relative Emmonsia.</title>
        <authorList>
            <person name="Munoz J.F."/>
            <person name="Gauthier G.M."/>
            <person name="Desjardins C.A."/>
            <person name="Gallo J.E."/>
            <person name="Holder J."/>
            <person name="Sullivan T.D."/>
            <person name="Marty A.J."/>
            <person name="Carmen J.C."/>
            <person name="Chen Z."/>
            <person name="Ding L."/>
            <person name="Gujja S."/>
            <person name="Magrini V."/>
            <person name="Misas E."/>
            <person name="Mitreva M."/>
            <person name="Priest M."/>
            <person name="Saif S."/>
            <person name="Whiston E.A."/>
            <person name="Young S."/>
            <person name="Zeng Q."/>
            <person name="Goldman W.E."/>
            <person name="Mardis E.R."/>
            <person name="Taylor J.W."/>
            <person name="McEwen J.G."/>
            <person name="Clay O.K."/>
            <person name="Klein B.S."/>
            <person name="Cuomo C.A."/>
        </authorList>
    </citation>
    <scope>NUCLEOTIDE SEQUENCE [LARGE SCALE GENOMIC DNA]</scope>
    <source>
        <strain evidence="11">SLH14081</strain>
    </source>
</reference>
<accession>A0A179UTG4</accession>
<keyword evidence="3" id="KW-0479">Metal-binding</keyword>
<evidence type="ECO:0000256" key="4">
    <source>
        <dbReference type="ARBA" id="ARBA00022964"/>
    </source>
</evidence>
<comment type="cofactor">
    <cofactor evidence="1">
        <name>Fe(3+)</name>
        <dbReference type="ChEBI" id="CHEBI:29034"/>
    </cofactor>
</comment>
<dbReference type="InterPro" id="IPR015889">
    <property type="entry name" value="Intradiol_dOase_core"/>
</dbReference>
<keyword evidence="6" id="KW-0408">Iron</keyword>
<sequence length="316" mass="35289">MPTKTNGASTNGVKANGADTHTHTHKYDADFTPAVIDLMGPKTTPRTRQVLGSLIRHIHDFAREVDLTNDEWIMGVNFINSIGQISTPVRNEGQRVCDVIGLETLIDEIANKLVLEPGDDSPTSSSILGPFWSPHAPFRELGDSIIRSAHNGQVALMRGQITDIVTKQGIPNAIFDIWQASSNGKYDFQDPENQEPNNLRGKFRTDKDGYYHLYILHPTPYSLPTDGPAGVLLQLMDRHPFRPAHIHLMISHPEYKTVTTQIFPRDDQYLSSDSVFAVKNDLVVDFRPLEGDPAAELELEYDIRLAPKGMQMVAHM</sequence>
<evidence type="ECO:0000313" key="11">
    <source>
        <dbReference type="Proteomes" id="UP000002038"/>
    </source>
</evidence>
<dbReference type="PANTHER" id="PTHR33711:SF5">
    <property type="entry name" value="INTRADIOL RING-CLEAVAGE DIOXYGENASE PRCA"/>
    <property type="match status" value="1"/>
</dbReference>
<dbReference type="VEuPathDB" id="FungiDB:BDBG_05985"/>
<keyword evidence="11" id="KW-1185">Reference proteome</keyword>
<dbReference type="GO" id="GO:0009712">
    <property type="term" value="P:catechol-containing compound metabolic process"/>
    <property type="evidence" value="ECO:0007669"/>
    <property type="project" value="InterPro"/>
</dbReference>
<dbReference type="InterPro" id="IPR007535">
    <property type="entry name" value="Catechol_dOase_N"/>
</dbReference>
<evidence type="ECO:0000256" key="2">
    <source>
        <dbReference type="ARBA" id="ARBA00007825"/>
    </source>
</evidence>
<evidence type="ECO:0000259" key="8">
    <source>
        <dbReference type="Pfam" id="PF00775"/>
    </source>
</evidence>
<gene>
    <name evidence="10" type="ORF">BDBG_05985</name>
</gene>
<dbReference type="SUPFAM" id="SSF49482">
    <property type="entry name" value="Aromatic compound dioxygenase"/>
    <property type="match status" value="1"/>
</dbReference>
<evidence type="ECO:0000256" key="6">
    <source>
        <dbReference type="ARBA" id="ARBA00023004"/>
    </source>
</evidence>
<feature type="domain" description="Intradiol ring-cleavage dioxygenases" evidence="8">
    <location>
        <begin position="129"/>
        <end position="306"/>
    </location>
</feature>
<dbReference type="GeneID" id="8503723"/>
<dbReference type="InterPro" id="IPR000627">
    <property type="entry name" value="Intradiol_dOase_C"/>
</dbReference>
<dbReference type="InterPro" id="IPR050770">
    <property type="entry name" value="Intradiol_RC_Dioxygenase"/>
</dbReference>
<evidence type="ECO:0000259" key="9">
    <source>
        <dbReference type="Pfam" id="PF04444"/>
    </source>
</evidence>
<dbReference type="AlphaFoldDB" id="A0A179UTG4"/>
<evidence type="ECO:0000313" key="10">
    <source>
        <dbReference type="EMBL" id="OAT10331.1"/>
    </source>
</evidence>
<dbReference type="EMBL" id="GG657459">
    <property type="protein sequence ID" value="OAT10331.1"/>
    <property type="molecule type" value="Genomic_DNA"/>
</dbReference>
<dbReference type="KEGG" id="bgh:BDBG_05985"/>
<dbReference type="PANTHER" id="PTHR33711">
    <property type="entry name" value="DIOXYGENASE, PUTATIVE (AFU_ORTHOLOGUE AFUA_2G02910)-RELATED"/>
    <property type="match status" value="1"/>
</dbReference>
<dbReference type="Gene3D" id="2.60.130.10">
    <property type="entry name" value="Aromatic compound dioxygenase"/>
    <property type="match status" value="1"/>
</dbReference>
<dbReference type="Pfam" id="PF00775">
    <property type="entry name" value="Dioxygenase_C"/>
    <property type="match status" value="1"/>
</dbReference>
<feature type="compositionally biased region" description="Polar residues" evidence="7">
    <location>
        <begin position="1"/>
        <end position="13"/>
    </location>
</feature>
<keyword evidence="4 10" id="KW-0223">Dioxygenase</keyword>
<evidence type="ECO:0000256" key="1">
    <source>
        <dbReference type="ARBA" id="ARBA00001965"/>
    </source>
</evidence>
<dbReference type="Pfam" id="PF04444">
    <property type="entry name" value="Dioxygenase_N"/>
    <property type="match status" value="1"/>
</dbReference>
<dbReference type="Proteomes" id="UP000002038">
    <property type="component" value="Unassembled WGS sequence"/>
</dbReference>
<protein>
    <submittedName>
        <fullName evidence="10">Catechol dioxygenase</fullName>
    </submittedName>
</protein>
<evidence type="ECO:0000256" key="7">
    <source>
        <dbReference type="SAM" id="MobiDB-lite"/>
    </source>
</evidence>